<evidence type="ECO:0000256" key="19">
    <source>
        <dbReference type="HAMAP-Rule" id="MF_00037"/>
    </source>
</evidence>
<keyword evidence="9 19" id="KW-0285">Flavoprotein</keyword>
<keyword evidence="7 19" id="KW-0963">Cytoplasm</keyword>
<proteinExistence type="inferred from homology"/>
<evidence type="ECO:0000256" key="16">
    <source>
        <dbReference type="ARBA" id="ARBA00023316"/>
    </source>
</evidence>
<dbReference type="InterPro" id="IPR011601">
    <property type="entry name" value="MurB_C"/>
</dbReference>
<organism evidence="21 22">
    <name type="scientific">Candidatus Cryptobacteroides merdipullorum</name>
    <dbReference type="NCBI Taxonomy" id="2840771"/>
    <lineage>
        <taxon>Bacteria</taxon>
        <taxon>Pseudomonadati</taxon>
        <taxon>Bacteroidota</taxon>
        <taxon>Bacteroidia</taxon>
        <taxon>Bacteroidales</taxon>
        <taxon>Candidatus Cryptobacteroides</taxon>
    </lineage>
</organism>
<evidence type="ECO:0000256" key="5">
    <source>
        <dbReference type="ARBA" id="ARBA00012518"/>
    </source>
</evidence>
<dbReference type="HAMAP" id="MF_00037">
    <property type="entry name" value="MurB"/>
    <property type="match status" value="1"/>
</dbReference>
<dbReference type="SUPFAM" id="SSF56194">
    <property type="entry name" value="Uridine diphospho-N-Acetylenolpyruvylglucosamine reductase, MurB, C-terminal domain"/>
    <property type="match status" value="1"/>
</dbReference>
<dbReference type="Proteomes" id="UP000886881">
    <property type="component" value="Unassembled WGS sequence"/>
</dbReference>
<dbReference type="GO" id="GO:0009252">
    <property type="term" value="P:peptidoglycan biosynthetic process"/>
    <property type="evidence" value="ECO:0007669"/>
    <property type="project" value="UniProtKB-UniRule"/>
</dbReference>
<dbReference type="InterPro" id="IPR036635">
    <property type="entry name" value="MurB_C_sf"/>
</dbReference>
<evidence type="ECO:0000256" key="9">
    <source>
        <dbReference type="ARBA" id="ARBA00022630"/>
    </source>
</evidence>
<dbReference type="Pfam" id="PF01565">
    <property type="entry name" value="FAD_binding_4"/>
    <property type="match status" value="1"/>
</dbReference>
<evidence type="ECO:0000256" key="8">
    <source>
        <dbReference type="ARBA" id="ARBA00022618"/>
    </source>
</evidence>
<dbReference type="Gene3D" id="3.30.465.10">
    <property type="match status" value="1"/>
</dbReference>
<dbReference type="PANTHER" id="PTHR21071">
    <property type="entry name" value="UDP-N-ACETYLENOLPYRUVOYLGLUCOSAMINE REDUCTASE"/>
    <property type="match status" value="1"/>
</dbReference>
<evidence type="ECO:0000256" key="15">
    <source>
        <dbReference type="ARBA" id="ARBA00023306"/>
    </source>
</evidence>
<evidence type="ECO:0000256" key="17">
    <source>
        <dbReference type="ARBA" id="ARBA00031026"/>
    </source>
</evidence>
<dbReference type="Gene3D" id="3.90.78.10">
    <property type="entry name" value="UDP-N-acetylenolpyruvoylglucosamine reductase, C-terminal domain"/>
    <property type="match status" value="1"/>
</dbReference>
<keyword evidence="12 19" id="KW-0133">Cell shape</keyword>
<dbReference type="SUPFAM" id="SSF56176">
    <property type="entry name" value="FAD-binding/transporter-associated domain-like"/>
    <property type="match status" value="1"/>
</dbReference>
<keyword evidence="11 19" id="KW-0521">NADP</keyword>
<evidence type="ECO:0000256" key="11">
    <source>
        <dbReference type="ARBA" id="ARBA00022857"/>
    </source>
</evidence>
<dbReference type="PROSITE" id="PS51387">
    <property type="entry name" value="FAD_PCMH"/>
    <property type="match status" value="1"/>
</dbReference>
<dbReference type="Pfam" id="PF02873">
    <property type="entry name" value="MurB_C"/>
    <property type="match status" value="1"/>
</dbReference>
<comment type="catalytic activity">
    <reaction evidence="18 19">
        <text>UDP-N-acetyl-alpha-D-muramate + NADP(+) = UDP-N-acetyl-3-O-(1-carboxyvinyl)-alpha-D-glucosamine + NADPH + H(+)</text>
        <dbReference type="Rhea" id="RHEA:12248"/>
        <dbReference type="ChEBI" id="CHEBI:15378"/>
        <dbReference type="ChEBI" id="CHEBI:57783"/>
        <dbReference type="ChEBI" id="CHEBI:58349"/>
        <dbReference type="ChEBI" id="CHEBI:68483"/>
        <dbReference type="ChEBI" id="CHEBI:70757"/>
        <dbReference type="EC" id="1.3.1.98"/>
    </reaction>
</comment>
<dbReference type="InterPro" id="IPR036318">
    <property type="entry name" value="FAD-bd_PCMH-like_sf"/>
</dbReference>
<dbReference type="NCBIfam" id="NF000755">
    <property type="entry name" value="PRK00046.1"/>
    <property type="match status" value="1"/>
</dbReference>
<evidence type="ECO:0000256" key="12">
    <source>
        <dbReference type="ARBA" id="ARBA00022960"/>
    </source>
</evidence>
<evidence type="ECO:0000256" key="4">
    <source>
        <dbReference type="ARBA" id="ARBA00004752"/>
    </source>
</evidence>
<evidence type="ECO:0000259" key="20">
    <source>
        <dbReference type="PROSITE" id="PS51387"/>
    </source>
</evidence>
<evidence type="ECO:0000256" key="13">
    <source>
        <dbReference type="ARBA" id="ARBA00022984"/>
    </source>
</evidence>
<evidence type="ECO:0000256" key="6">
    <source>
        <dbReference type="ARBA" id="ARBA00015188"/>
    </source>
</evidence>
<evidence type="ECO:0000256" key="7">
    <source>
        <dbReference type="ARBA" id="ARBA00022490"/>
    </source>
</evidence>
<comment type="similarity">
    <text evidence="19">Belongs to the MurB family.</text>
</comment>
<evidence type="ECO:0000256" key="1">
    <source>
        <dbReference type="ARBA" id="ARBA00001974"/>
    </source>
</evidence>
<dbReference type="InterPro" id="IPR016166">
    <property type="entry name" value="FAD-bd_PCMH"/>
</dbReference>
<evidence type="ECO:0000313" key="22">
    <source>
        <dbReference type="Proteomes" id="UP000886881"/>
    </source>
</evidence>
<evidence type="ECO:0000256" key="18">
    <source>
        <dbReference type="ARBA" id="ARBA00048914"/>
    </source>
</evidence>
<dbReference type="EC" id="1.3.1.98" evidence="5 19"/>
<dbReference type="EMBL" id="DVLC01000070">
    <property type="protein sequence ID" value="HIT46932.1"/>
    <property type="molecule type" value="Genomic_DNA"/>
</dbReference>
<evidence type="ECO:0000256" key="2">
    <source>
        <dbReference type="ARBA" id="ARBA00003921"/>
    </source>
</evidence>
<keyword evidence="14 19" id="KW-0560">Oxidoreductase</keyword>
<comment type="cofactor">
    <cofactor evidence="1 19">
        <name>FAD</name>
        <dbReference type="ChEBI" id="CHEBI:57692"/>
    </cofactor>
</comment>
<keyword evidence="13 19" id="KW-0573">Peptidoglycan synthesis</keyword>
<comment type="pathway">
    <text evidence="4 19">Cell wall biogenesis; peptidoglycan biosynthesis.</text>
</comment>
<dbReference type="GO" id="GO:0071949">
    <property type="term" value="F:FAD binding"/>
    <property type="evidence" value="ECO:0007669"/>
    <property type="project" value="InterPro"/>
</dbReference>
<comment type="function">
    <text evidence="2 19">Cell wall formation.</text>
</comment>
<dbReference type="InterPro" id="IPR016167">
    <property type="entry name" value="FAD-bd_PCMH_sub1"/>
</dbReference>
<dbReference type="InterPro" id="IPR016169">
    <property type="entry name" value="FAD-bd_PCMH_sub2"/>
</dbReference>
<dbReference type="GO" id="GO:0005829">
    <property type="term" value="C:cytosol"/>
    <property type="evidence" value="ECO:0007669"/>
    <property type="project" value="TreeGrafter"/>
</dbReference>
<dbReference type="GO" id="GO:0008360">
    <property type="term" value="P:regulation of cell shape"/>
    <property type="evidence" value="ECO:0007669"/>
    <property type="project" value="UniProtKB-KW"/>
</dbReference>
<feature type="active site" evidence="19">
    <location>
        <position position="162"/>
    </location>
</feature>
<keyword evidence="15 19" id="KW-0131">Cell cycle</keyword>
<dbReference type="GO" id="GO:0008762">
    <property type="term" value="F:UDP-N-acetylmuramate dehydrogenase activity"/>
    <property type="evidence" value="ECO:0007669"/>
    <property type="project" value="UniProtKB-UniRule"/>
</dbReference>
<evidence type="ECO:0000256" key="3">
    <source>
        <dbReference type="ARBA" id="ARBA00004496"/>
    </source>
</evidence>
<gene>
    <name evidence="19 21" type="primary">murB</name>
    <name evidence="21" type="ORF">IAC35_03630</name>
</gene>
<feature type="active site" evidence="19">
    <location>
        <position position="331"/>
    </location>
</feature>
<feature type="domain" description="FAD-binding PCMH-type" evidence="20">
    <location>
        <begin position="17"/>
        <end position="187"/>
    </location>
</feature>
<keyword evidence="8 19" id="KW-0132">Cell division</keyword>
<dbReference type="AlphaFoldDB" id="A0A9D1GP59"/>
<dbReference type="NCBIfam" id="TIGR00179">
    <property type="entry name" value="murB"/>
    <property type="match status" value="1"/>
</dbReference>
<comment type="subcellular location">
    <subcellularLocation>
        <location evidence="3 19">Cytoplasm</location>
    </subcellularLocation>
</comment>
<sequence>MRIKFNYDLSSMNTFRMKVSCACFVEYESVAELEGLNFDKLPGPLLHIGEGSNLLFTGDFPGTVLHSNIEYIKYVDVGLDEVPVMVGAGVNFDSFVAETCRHGLWGAENLSLIPGEVGAAAVQNIGAYGAEIKDIISGVVCYDLKERKKCRFKASECRYGYRSSMFKEEENRGRYVVTSVLFRLTRKTSPRLEYKGLKEALGDDGGLTPQKVREAVIGIRRCKLPDPEEIGSAGSFFKNPVVSAEEFARISPDGSAPHYDLPDGGVKIPAAWLIDSCGLKGAVQGGAAVYERQPLVIVNASGHAAPEDVLALERRIISEVKTRFGVELHPEVEHI</sequence>
<evidence type="ECO:0000256" key="14">
    <source>
        <dbReference type="ARBA" id="ARBA00023002"/>
    </source>
</evidence>
<evidence type="ECO:0000313" key="21">
    <source>
        <dbReference type="EMBL" id="HIT46932.1"/>
    </source>
</evidence>
<keyword evidence="10 19" id="KW-0274">FAD</keyword>
<keyword evidence="16 19" id="KW-0961">Cell wall biogenesis/degradation</keyword>
<protein>
    <recommendedName>
        <fullName evidence="6 19">UDP-N-acetylenolpyruvoylglucosamine reductase</fullName>
        <ecNumber evidence="5 19">1.3.1.98</ecNumber>
    </recommendedName>
    <alternativeName>
        <fullName evidence="17 19">UDP-N-acetylmuramate dehydrogenase</fullName>
    </alternativeName>
</protein>
<dbReference type="GO" id="GO:0071555">
    <property type="term" value="P:cell wall organization"/>
    <property type="evidence" value="ECO:0007669"/>
    <property type="project" value="UniProtKB-KW"/>
</dbReference>
<dbReference type="Gene3D" id="3.30.43.10">
    <property type="entry name" value="Uridine Diphospho-n-acetylenolpyruvylglucosamine Reductase, domain 2"/>
    <property type="match status" value="1"/>
</dbReference>
<dbReference type="GO" id="GO:0051301">
    <property type="term" value="P:cell division"/>
    <property type="evidence" value="ECO:0007669"/>
    <property type="project" value="UniProtKB-KW"/>
</dbReference>
<reference evidence="21" key="1">
    <citation type="submission" date="2020-10" db="EMBL/GenBank/DDBJ databases">
        <authorList>
            <person name="Gilroy R."/>
        </authorList>
    </citation>
    <scope>NUCLEOTIDE SEQUENCE</scope>
    <source>
        <strain evidence="21">ChiHecec2B26-709</strain>
    </source>
</reference>
<evidence type="ECO:0000256" key="10">
    <source>
        <dbReference type="ARBA" id="ARBA00022827"/>
    </source>
</evidence>
<dbReference type="InterPro" id="IPR006094">
    <property type="entry name" value="Oxid_FAD_bind_N"/>
</dbReference>
<reference evidence="21" key="2">
    <citation type="journal article" date="2021" name="PeerJ">
        <title>Extensive microbial diversity within the chicken gut microbiome revealed by metagenomics and culture.</title>
        <authorList>
            <person name="Gilroy R."/>
            <person name="Ravi A."/>
            <person name="Getino M."/>
            <person name="Pursley I."/>
            <person name="Horton D.L."/>
            <person name="Alikhan N.F."/>
            <person name="Baker D."/>
            <person name="Gharbi K."/>
            <person name="Hall N."/>
            <person name="Watson M."/>
            <person name="Adriaenssens E.M."/>
            <person name="Foster-Nyarko E."/>
            <person name="Jarju S."/>
            <person name="Secka A."/>
            <person name="Antonio M."/>
            <person name="Oren A."/>
            <person name="Chaudhuri R.R."/>
            <person name="La Ragione R."/>
            <person name="Hildebrand F."/>
            <person name="Pallen M.J."/>
        </authorList>
    </citation>
    <scope>NUCLEOTIDE SEQUENCE</scope>
    <source>
        <strain evidence="21">ChiHecec2B26-709</strain>
    </source>
</reference>
<accession>A0A9D1GP59</accession>
<feature type="active site" description="Proton donor" evidence="19">
    <location>
        <position position="235"/>
    </location>
</feature>
<dbReference type="PANTHER" id="PTHR21071:SF4">
    <property type="entry name" value="UDP-N-ACETYLENOLPYRUVOYLGLUCOSAMINE REDUCTASE"/>
    <property type="match status" value="1"/>
</dbReference>
<comment type="caution">
    <text evidence="21">The sequence shown here is derived from an EMBL/GenBank/DDBJ whole genome shotgun (WGS) entry which is preliminary data.</text>
</comment>
<name>A0A9D1GP59_9BACT</name>
<dbReference type="InterPro" id="IPR003170">
    <property type="entry name" value="MurB"/>
</dbReference>